<sequence length="72" mass="8151">MDIVLSVFSSIHPASSLVCLHTAQVTNNPFFISSPPHHFSLLHFYTSTLLHFYTFPTINNNNKIHSVTTFFA</sequence>
<evidence type="ECO:0000313" key="2">
    <source>
        <dbReference type="Proteomes" id="UP000322873"/>
    </source>
</evidence>
<dbReference type="Proteomes" id="UP000322873">
    <property type="component" value="Unassembled WGS sequence"/>
</dbReference>
<dbReference type="EMBL" id="VICG01000013">
    <property type="protein sequence ID" value="KAA8565741.1"/>
    <property type="molecule type" value="Genomic_DNA"/>
</dbReference>
<evidence type="ECO:0000313" key="1">
    <source>
        <dbReference type="EMBL" id="KAA8565741.1"/>
    </source>
</evidence>
<proteinExistence type="predicted"/>
<reference evidence="1 2" key="1">
    <citation type="submission" date="2019-06" db="EMBL/GenBank/DDBJ databases">
        <title>Genome Sequence of the Brown Rot Fungal Pathogen Monilinia fructicola.</title>
        <authorList>
            <person name="De Miccolis Angelini R.M."/>
            <person name="Landi L."/>
            <person name="Abate D."/>
            <person name="Pollastro S."/>
            <person name="Romanazzi G."/>
            <person name="Faretra F."/>
        </authorList>
    </citation>
    <scope>NUCLEOTIDE SEQUENCE [LARGE SCALE GENOMIC DNA]</scope>
    <source>
        <strain evidence="1 2">Mfrc123</strain>
    </source>
</reference>
<keyword evidence="2" id="KW-1185">Reference proteome</keyword>
<name>A0A5M9J927_MONFR</name>
<comment type="caution">
    <text evidence="1">The sequence shown here is derived from an EMBL/GenBank/DDBJ whole genome shotgun (WGS) entry which is preliminary data.</text>
</comment>
<organism evidence="1 2">
    <name type="scientific">Monilinia fructicola</name>
    <name type="common">Brown rot fungus</name>
    <name type="synonym">Ciboria fructicola</name>
    <dbReference type="NCBI Taxonomy" id="38448"/>
    <lineage>
        <taxon>Eukaryota</taxon>
        <taxon>Fungi</taxon>
        <taxon>Dikarya</taxon>
        <taxon>Ascomycota</taxon>
        <taxon>Pezizomycotina</taxon>
        <taxon>Leotiomycetes</taxon>
        <taxon>Helotiales</taxon>
        <taxon>Sclerotiniaceae</taxon>
        <taxon>Monilinia</taxon>
    </lineage>
</organism>
<dbReference type="AlphaFoldDB" id="A0A5M9J927"/>
<accession>A0A5M9J927</accession>
<protein>
    <submittedName>
        <fullName evidence="1">Uncharacterized protein</fullName>
    </submittedName>
</protein>
<gene>
    <name evidence="1" type="ORF">EYC84_009577</name>
</gene>